<name>A0A1Z3LUR1_BREDI</name>
<accession>A0A1Z3LUR1</accession>
<feature type="transmembrane region" description="Helical" evidence="1">
    <location>
        <begin position="172"/>
        <end position="200"/>
    </location>
</feature>
<dbReference type="AlphaFoldDB" id="A0A1Z3LUR1"/>
<proteinExistence type="predicted"/>
<reference evidence="2 3" key="2">
    <citation type="submission" date="2017-06" db="EMBL/GenBank/DDBJ databases">
        <authorList>
            <person name="Kim H.J."/>
            <person name="Triplett B.A."/>
        </authorList>
    </citation>
    <scope>NUCLEOTIDE SEQUENCE [LARGE SCALE GENOMIC DNA]</scope>
    <source>
        <strain evidence="2 3">BZC3</strain>
    </source>
</reference>
<organism evidence="2 3">
    <name type="scientific">Brevundimonas diminuta</name>
    <name type="common">Pseudomonas diminuta</name>
    <dbReference type="NCBI Taxonomy" id="293"/>
    <lineage>
        <taxon>Bacteria</taxon>
        <taxon>Pseudomonadati</taxon>
        <taxon>Pseudomonadota</taxon>
        <taxon>Alphaproteobacteria</taxon>
        <taxon>Caulobacterales</taxon>
        <taxon>Caulobacteraceae</taxon>
        <taxon>Brevundimonas</taxon>
    </lineage>
</organism>
<evidence type="ECO:0000313" key="2">
    <source>
        <dbReference type="EMBL" id="ASD25865.1"/>
    </source>
</evidence>
<gene>
    <name evidence="2" type="ORF">CD943_02540</name>
</gene>
<dbReference type="InterPro" id="IPR049823">
    <property type="entry name" value="XrtH_assoc"/>
</dbReference>
<dbReference type="RefSeq" id="WP_088409994.1">
    <property type="nucleotide sequence ID" value="NZ_CP021995.1"/>
</dbReference>
<dbReference type="EMBL" id="CP021995">
    <property type="protein sequence ID" value="ASD25865.1"/>
    <property type="molecule type" value="Genomic_DNA"/>
</dbReference>
<evidence type="ECO:0000256" key="1">
    <source>
        <dbReference type="SAM" id="Phobius"/>
    </source>
</evidence>
<keyword evidence="1" id="KW-0472">Membrane</keyword>
<keyword evidence="1" id="KW-0812">Transmembrane</keyword>
<sequence>MAAWFETLGARTAEEAARRRFGLWSLGMFVLLLPPWWLWGADLAAAALRPLAGLAFRMFGLSGEIGVTADGGWIIGTRLTSGGVPVNYDLAETSIRRLLLGFPLALAFLTAPPRTTRPLKTAGVTILVLTLLFILSLASLIWGDLAAQLNPALAPPSAGARQALDQPPLHPILAQIAIIGRYIGMSVAPLIAAVVLWAALNPVGRSVIMADDSLKS</sequence>
<reference evidence="2 3" key="1">
    <citation type="submission" date="2017-06" db="EMBL/GenBank/DDBJ databases">
        <title>Biodegradation of gentamicin by bacterial consortia AMQD4 in synthetic medium and raw gentamicin sewage.</title>
        <authorList>
            <person name="Chang H."/>
            <person name="Feng Y."/>
            <person name="Li Z."/>
            <person name="Xue J."/>
            <person name="Cheng D."/>
        </authorList>
    </citation>
    <scope>NUCLEOTIDE SEQUENCE [LARGE SCALE GENOMIC DNA]</scope>
    <source>
        <strain evidence="2 3">BZC3</strain>
    </source>
</reference>
<feature type="transmembrane region" description="Helical" evidence="1">
    <location>
        <begin position="21"/>
        <end position="39"/>
    </location>
</feature>
<dbReference type="NCBIfam" id="NF041730">
    <property type="entry name" value="XrtH_assoc"/>
    <property type="match status" value="1"/>
</dbReference>
<protein>
    <submittedName>
        <fullName evidence="2">Uncharacterized protein</fullName>
    </submittedName>
</protein>
<keyword evidence="1" id="KW-1133">Transmembrane helix</keyword>
<feature type="transmembrane region" description="Helical" evidence="1">
    <location>
        <begin position="123"/>
        <end position="143"/>
    </location>
</feature>
<evidence type="ECO:0000313" key="3">
    <source>
        <dbReference type="Proteomes" id="UP000197024"/>
    </source>
</evidence>
<dbReference type="Proteomes" id="UP000197024">
    <property type="component" value="Chromosome"/>
</dbReference>